<keyword evidence="1" id="KW-0472">Membrane</keyword>
<evidence type="ECO:0000256" key="1">
    <source>
        <dbReference type="SAM" id="Phobius"/>
    </source>
</evidence>
<feature type="transmembrane region" description="Helical" evidence="1">
    <location>
        <begin position="21"/>
        <end position="44"/>
    </location>
</feature>
<dbReference type="EMBL" id="MU001695">
    <property type="protein sequence ID" value="KAF2453706.1"/>
    <property type="molecule type" value="Genomic_DNA"/>
</dbReference>
<evidence type="ECO:0000313" key="3">
    <source>
        <dbReference type="Proteomes" id="UP000799766"/>
    </source>
</evidence>
<evidence type="ECO:0000313" key="2">
    <source>
        <dbReference type="EMBL" id="KAF2453706.1"/>
    </source>
</evidence>
<feature type="transmembrane region" description="Helical" evidence="1">
    <location>
        <begin position="56"/>
        <end position="79"/>
    </location>
</feature>
<dbReference type="Proteomes" id="UP000799766">
    <property type="component" value="Unassembled WGS sequence"/>
</dbReference>
<name>A0A6A6NPQ7_9PEZI</name>
<keyword evidence="1" id="KW-1133">Transmembrane helix</keyword>
<reference evidence="2" key="1">
    <citation type="journal article" date="2020" name="Stud. Mycol.">
        <title>101 Dothideomycetes genomes: a test case for predicting lifestyles and emergence of pathogens.</title>
        <authorList>
            <person name="Haridas S."/>
            <person name="Albert R."/>
            <person name="Binder M."/>
            <person name="Bloem J."/>
            <person name="Labutti K."/>
            <person name="Salamov A."/>
            <person name="Andreopoulos B."/>
            <person name="Baker S."/>
            <person name="Barry K."/>
            <person name="Bills G."/>
            <person name="Bluhm B."/>
            <person name="Cannon C."/>
            <person name="Castanera R."/>
            <person name="Culley D."/>
            <person name="Daum C."/>
            <person name="Ezra D."/>
            <person name="Gonzalez J."/>
            <person name="Henrissat B."/>
            <person name="Kuo A."/>
            <person name="Liang C."/>
            <person name="Lipzen A."/>
            <person name="Lutzoni F."/>
            <person name="Magnuson J."/>
            <person name="Mondo S."/>
            <person name="Nolan M."/>
            <person name="Ohm R."/>
            <person name="Pangilinan J."/>
            <person name="Park H.-J."/>
            <person name="Ramirez L."/>
            <person name="Alfaro M."/>
            <person name="Sun H."/>
            <person name="Tritt A."/>
            <person name="Yoshinaga Y."/>
            <person name="Zwiers L.-H."/>
            <person name="Turgeon B."/>
            <person name="Goodwin S."/>
            <person name="Spatafora J."/>
            <person name="Crous P."/>
            <person name="Grigoriev I."/>
        </authorList>
    </citation>
    <scope>NUCLEOTIDE SEQUENCE</scope>
    <source>
        <strain evidence="2">ATCC 16933</strain>
    </source>
</reference>
<protein>
    <submittedName>
        <fullName evidence="2">Uncharacterized protein</fullName>
    </submittedName>
</protein>
<keyword evidence="3" id="KW-1185">Reference proteome</keyword>
<keyword evidence="1" id="KW-0812">Transmembrane</keyword>
<sequence length="127" mass="13610">MAILRIGMGQYAEVAGMHRDDFIRLVCGCLSCGSTCGCAIWAYYLVGFRETIKSVLHSFIISIFLIEHFVVVSGLYTIASASSGSLLTFIMLSCYRSLGRVVQPSRGPCGGISGLPRETKASLSSSS</sequence>
<gene>
    <name evidence="2" type="ORF">BDY21DRAFT_354803</name>
</gene>
<proteinExistence type="predicted"/>
<dbReference type="AlphaFoldDB" id="A0A6A6NPQ7"/>
<organism evidence="2 3">
    <name type="scientific">Lineolata rhizophorae</name>
    <dbReference type="NCBI Taxonomy" id="578093"/>
    <lineage>
        <taxon>Eukaryota</taxon>
        <taxon>Fungi</taxon>
        <taxon>Dikarya</taxon>
        <taxon>Ascomycota</taxon>
        <taxon>Pezizomycotina</taxon>
        <taxon>Dothideomycetes</taxon>
        <taxon>Dothideomycetes incertae sedis</taxon>
        <taxon>Lineolatales</taxon>
        <taxon>Lineolataceae</taxon>
        <taxon>Lineolata</taxon>
    </lineage>
</organism>
<accession>A0A6A6NPQ7</accession>